<evidence type="ECO:0000259" key="6">
    <source>
        <dbReference type="Pfam" id="PF09734"/>
    </source>
</evidence>
<dbReference type="InterPro" id="IPR042536">
    <property type="entry name" value="TFIIIC_tauA_Sfc1"/>
</dbReference>
<dbReference type="Proteomes" id="UP000243876">
    <property type="component" value="Unassembled WGS sequence"/>
</dbReference>
<evidence type="ECO:0000256" key="3">
    <source>
        <dbReference type="ARBA" id="ARBA00023163"/>
    </source>
</evidence>
<dbReference type="GO" id="GO:0001003">
    <property type="term" value="F:RNA polymerase III type 2 promoter sequence-specific DNA binding"/>
    <property type="evidence" value="ECO:0007669"/>
    <property type="project" value="TreeGrafter"/>
</dbReference>
<accession>A0A0D6EH45</accession>
<dbReference type="PANTHER" id="PTHR13230">
    <property type="entry name" value="GENERAL TRANSCRIPTION FACTOR IIIC, POLYPEPTIDE 5"/>
    <property type="match status" value="1"/>
</dbReference>
<dbReference type="InterPro" id="IPR019136">
    <property type="entry name" value="TF_IIIC_su-5_HTH"/>
</dbReference>
<dbReference type="OrthoDB" id="5598268at2759"/>
<feature type="compositionally biased region" description="Acidic residues" evidence="5">
    <location>
        <begin position="514"/>
        <end position="524"/>
    </location>
</feature>
<gene>
    <name evidence="8" type="primary">SPOSA6832_00388</name>
</gene>
<dbReference type="PANTHER" id="PTHR13230:SF5">
    <property type="entry name" value="GENERAL TRANSCRIPTION FACTOR 3C POLYPEPTIDE 5"/>
    <property type="match status" value="1"/>
</dbReference>
<organism evidence="8 9">
    <name type="scientific">Sporidiobolus salmonicolor</name>
    <name type="common">Yeast-like fungus</name>
    <name type="synonym">Sporobolomyces salmonicolor</name>
    <dbReference type="NCBI Taxonomy" id="5005"/>
    <lineage>
        <taxon>Eukaryota</taxon>
        <taxon>Fungi</taxon>
        <taxon>Dikarya</taxon>
        <taxon>Basidiomycota</taxon>
        <taxon>Pucciniomycotina</taxon>
        <taxon>Microbotryomycetes</taxon>
        <taxon>Sporidiobolales</taxon>
        <taxon>Sporidiobolaceae</taxon>
        <taxon>Sporobolomyces</taxon>
    </lineage>
</organism>
<proteinExistence type="predicted"/>
<keyword evidence="2" id="KW-0238">DNA-binding</keyword>
<feature type="domain" description="Transcription factor IIIC subunit Tfc1/Sfc1 triple barrel" evidence="7">
    <location>
        <begin position="30"/>
        <end position="137"/>
    </location>
</feature>
<feature type="compositionally biased region" description="Low complexity" evidence="5">
    <location>
        <begin position="489"/>
        <end position="504"/>
    </location>
</feature>
<evidence type="ECO:0000313" key="8">
    <source>
        <dbReference type="EMBL" id="CEQ38900.1"/>
    </source>
</evidence>
<feature type="region of interest" description="Disordered" evidence="5">
    <location>
        <begin position="458"/>
        <end position="589"/>
    </location>
</feature>
<dbReference type="GO" id="GO:0005634">
    <property type="term" value="C:nucleus"/>
    <property type="evidence" value="ECO:0007669"/>
    <property type="project" value="UniProtKB-SubCell"/>
</dbReference>
<dbReference type="InterPro" id="IPR041499">
    <property type="entry name" value="Tfc1/Sfc1_N"/>
</dbReference>
<protein>
    <submittedName>
        <fullName evidence="8">SPOSA6832_00388-mRNA-1:cds</fullName>
    </submittedName>
</protein>
<evidence type="ECO:0000256" key="2">
    <source>
        <dbReference type="ARBA" id="ARBA00023125"/>
    </source>
</evidence>
<dbReference type="GO" id="GO:0001002">
    <property type="term" value="F:RNA polymerase III type 1 promoter sequence-specific DNA binding"/>
    <property type="evidence" value="ECO:0007669"/>
    <property type="project" value="TreeGrafter"/>
</dbReference>
<feature type="compositionally biased region" description="Polar residues" evidence="5">
    <location>
        <begin position="537"/>
        <end position="552"/>
    </location>
</feature>
<sequence>MEDDLRLPTPPPEAPFYPLPKQIKQRQFASIEYPAPVHSVDAALATVGGLRTVAAALSSTPTKPIELNLAPDNPFFHPPPAHVANTNNLVFKLTKRRRKVPKLDEQGNIVEEGIFTLEPVGIEKKTVRFRSMADFQFTPNVTQGDPTLKLVDAIRNMDIAGIRSFTMPPPNEDFTEASFIPPPVFTRHGLPQNFDMRPAGGTVRVTTESGATRLVNSTRYKTRTMQSVMFIQERVPAEPEATFLKELGRSEPNEIEARMLELLQERPVWTRLALNNQLTPEELKYVNNNKSVWPMIGYTFSDGPFRDLVVRFGYDPRKDREARFYQHIVLRNAANVRHKALPGTRSLAQSNAAAARAKGPKASSLVNLSHEFDGKTVYSKVGHFQLCDIHDPLTRRLIDAETGVLAACSSDPNEGWYAYDYLDQIRQVVRRKFTGLLNGLQVDDDDCADLLGWEMSTESRQGQGHGRQRRGSPKVVVGRGKGRARRGSGSRSDTSASGASSSGRSGSGGSGSDGEGDGDGDDDENGSRAGSELEGTPSGSGATRTGRALSQASDHRGKKQKPAKPVKAPWEAPKRKKGRPKQAETEADMVRIPPFFGSLFRARPCPY</sequence>
<dbReference type="Pfam" id="PF17682">
    <property type="entry name" value="Tau95_N"/>
    <property type="match status" value="1"/>
</dbReference>
<evidence type="ECO:0000259" key="7">
    <source>
        <dbReference type="Pfam" id="PF17682"/>
    </source>
</evidence>
<dbReference type="GO" id="GO:0000127">
    <property type="term" value="C:transcription factor TFIIIC complex"/>
    <property type="evidence" value="ECO:0007669"/>
    <property type="project" value="InterPro"/>
</dbReference>
<dbReference type="AlphaFoldDB" id="A0A0D6EH45"/>
<evidence type="ECO:0000256" key="5">
    <source>
        <dbReference type="SAM" id="MobiDB-lite"/>
    </source>
</evidence>
<evidence type="ECO:0000256" key="4">
    <source>
        <dbReference type="ARBA" id="ARBA00023242"/>
    </source>
</evidence>
<dbReference type="Gene3D" id="3.30.200.160">
    <property type="entry name" value="TFIIIC, subcomplex tauA, subunit Sfc1, barrel domain"/>
    <property type="match status" value="1"/>
</dbReference>
<keyword evidence="3" id="KW-0804">Transcription</keyword>
<comment type="subcellular location">
    <subcellularLocation>
        <location evidence="1">Nucleus</location>
    </subcellularLocation>
</comment>
<evidence type="ECO:0000313" key="9">
    <source>
        <dbReference type="Proteomes" id="UP000243876"/>
    </source>
</evidence>
<dbReference type="GO" id="GO:0006384">
    <property type="term" value="P:transcription initiation at RNA polymerase III promoter"/>
    <property type="evidence" value="ECO:0007669"/>
    <property type="project" value="InterPro"/>
</dbReference>
<dbReference type="EMBL" id="CENE01000001">
    <property type="protein sequence ID" value="CEQ38900.1"/>
    <property type="molecule type" value="Genomic_DNA"/>
</dbReference>
<keyword evidence="9" id="KW-1185">Reference proteome</keyword>
<keyword evidence="4" id="KW-0539">Nucleus</keyword>
<feature type="domain" description="Transcription factor IIIC subunit 5 HTH" evidence="6">
    <location>
        <begin position="179"/>
        <end position="331"/>
    </location>
</feature>
<dbReference type="InterPro" id="IPR040454">
    <property type="entry name" value="TF_IIIC_Tfc1/Sfc1"/>
</dbReference>
<dbReference type="Pfam" id="PF09734">
    <property type="entry name" value="Tau95"/>
    <property type="match status" value="1"/>
</dbReference>
<evidence type="ECO:0000256" key="1">
    <source>
        <dbReference type="ARBA" id="ARBA00004123"/>
    </source>
</evidence>
<reference evidence="9" key="1">
    <citation type="submission" date="2015-02" db="EMBL/GenBank/DDBJ databases">
        <authorList>
            <person name="Gon?alves P."/>
        </authorList>
    </citation>
    <scope>NUCLEOTIDE SEQUENCE [LARGE SCALE GENOMIC DNA]</scope>
</reference>
<name>A0A0D6EH45_SPOSA</name>